<proteinExistence type="predicted"/>
<organism evidence="1 2">
    <name type="scientific">Oceanibaculum indicum</name>
    <dbReference type="NCBI Taxonomy" id="526216"/>
    <lineage>
        <taxon>Bacteria</taxon>
        <taxon>Pseudomonadati</taxon>
        <taxon>Pseudomonadota</taxon>
        <taxon>Alphaproteobacteria</taxon>
        <taxon>Rhodospirillales</taxon>
        <taxon>Oceanibaculaceae</taxon>
        <taxon>Oceanibaculum</taxon>
    </lineage>
</organism>
<evidence type="ECO:0000313" key="2">
    <source>
        <dbReference type="Proteomes" id="UP000277424"/>
    </source>
</evidence>
<dbReference type="AlphaFoldDB" id="A0A420WR73"/>
<comment type="caution">
    <text evidence="1">The sequence shown here is derived from an EMBL/GenBank/DDBJ whole genome shotgun (WGS) entry which is preliminary data.</text>
</comment>
<gene>
    <name evidence="1" type="ORF">BCL74_1268</name>
</gene>
<accession>A0A420WR73</accession>
<sequence>MNALTPASRLRQPTTIQQLAATMIDLLDRAESAGVVADNLTACSAERARADRERDERYWEAFELRRTILKLQPVDLTDASIQALALTLELDILNDDASSEPNIGRETFVNVQMGLLLTMRAAGADVPEALMRHFLTPDQAARLQAVGADQHAA</sequence>
<name>A0A420WR73_9PROT</name>
<evidence type="ECO:0000313" key="1">
    <source>
        <dbReference type="EMBL" id="RKQ73479.1"/>
    </source>
</evidence>
<reference evidence="1 2" key="1">
    <citation type="submission" date="2018-10" db="EMBL/GenBank/DDBJ databases">
        <title>Comparative analysis of microorganisms from saline springs in Andes Mountain Range, Colombia.</title>
        <authorList>
            <person name="Rubin E."/>
        </authorList>
    </citation>
    <scope>NUCLEOTIDE SEQUENCE [LARGE SCALE GENOMIC DNA]</scope>
    <source>
        <strain evidence="1 2">USBA 36</strain>
    </source>
</reference>
<dbReference type="EMBL" id="RBIG01000001">
    <property type="protein sequence ID" value="RKQ73479.1"/>
    <property type="molecule type" value="Genomic_DNA"/>
</dbReference>
<protein>
    <submittedName>
        <fullName evidence="1">Uncharacterized protein</fullName>
    </submittedName>
</protein>
<dbReference type="Proteomes" id="UP000277424">
    <property type="component" value="Unassembled WGS sequence"/>
</dbReference>
<dbReference type="RefSeq" id="WP_147430951.1">
    <property type="nucleotide sequence ID" value="NZ_RBIG01000001.1"/>
</dbReference>